<dbReference type="OrthoDB" id="9812600at2"/>
<gene>
    <name evidence="2" type="ORF">FPZ42_12280</name>
</gene>
<dbReference type="Gene3D" id="3.40.50.150">
    <property type="entry name" value="Vaccinia Virus protein VP39"/>
    <property type="match status" value="1"/>
</dbReference>
<reference evidence="2 3" key="1">
    <citation type="submission" date="2019-07" db="EMBL/GenBank/DDBJ databases">
        <authorList>
            <person name="Kim J."/>
        </authorList>
    </citation>
    <scope>NUCLEOTIDE SEQUENCE [LARGE SCALE GENOMIC DNA]</scope>
    <source>
        <strain evidence="2 3">MJ1a</strain>
    </source>
</reference>
<comment type="caution">
    <text evidence="2">The sequence shown here is derived from an EMBL/GenBank/DDBJ whole genome shotgun (WGS) entry which is preliminary data.</text>
</comment>
<evidence type="ECO:0000313" key="2">
    <source>
        <dbReference type="EMBL" id="TWR25375.1"/>
    </source>
</evidence>
<organism evidence="2 3">
    <name type="scientific">Mucilaginibacter achroorhodeus</name>
    <dbReference type="NCBI Taxonomy" id="2599294"/>
    <lineage>
        <taxon>Bacteria</taxon>
        <taxon>Pseudomonadati</taxon>
        <taxon>Bacteroidota</taxon>
        <taxon>Sphingobacteriia</taxon>
        <taxon>Sphingobacteriales</taxon>
        <taxon>Sphingobacteriaceae</taxon>
        <taxon>Mucilaginibacter</taxon>
    </lineage>
</organism>
<feature type="domain" description="Methyltransferase FkbM" evidence="1">
    <location>
        <begin position="87"/>
        <end position="257"/>
    </location>
</feature>
<dbReference type="AlphaFoldDB" id="A0A563U155"/>
<proteinExistence type="predicted"/>
<protein>
    <submittedName>
        <fullName evidence="2">FkbM family methyltransferase</fullName>
    </submittedName>
</protein>
<sequence>MKKIDVYIVQKVINVLDKYNRRRKKNELSAWDKNVLNADKFVYQLSNSLKIILHKDSLLSKLIFEGFEHDEELFISRFIKQGDIFFDVGANIGMHTLFAAHTLNGTGKVYAFEPTPATVKRLRENVALNKLVDCVNIEPVGLSNQAGELNLNLAANGYDAWNSFANLKHIEVKDSIIVPVVTLDEFIESYSIEISHISLIKIDVEGWEIKVFEGMRRLFDNNLFKATFLIEFTEENMFRAGYSCKELYNYLVDKGYKWYEFDPQSNSIKFSELKAYYPYQNLIATKNPEAVNARLKEAKKDGA</sequence>
<dbReference type="InterPro" id="IPR029063">
    <property type="entry name" value="SAM-dependent_MTases_sf"/>
</dbReference>
<dbReference type="InterPro" id="IPR052514">
    <property type="entry name" value="SAM-dependent_MTase"/>
</dbReference>
<accession>A0A563U155</accession>
<dbReference type="PANTHER" id="PTHR34203">
    <property type="entry name" value="METHYLTRANSFERASE, FKBM FAMILY PROTEIN"/>
    <property type="match status" value="1"/>
</dbReference>
<dbReference type="GO" id="GO:0008168">
    <property type="term" value="F:methyltransferase activity"/>
    <property type="evidence" value="ECO:0007669"/>
    <property type="project" value="UniProtKB-KW"/>
</dbReference>
<evidence type="ECO:0000313" key="3">
    <source>
        <dbReference type="Proteomes" id="UP000318010"/>
    </source>
</evidence>
<keyword evidence="2" id="KW-0808">Transferase</keyword>
<dbReference type="Proteomes" id="UP000318010">
    <property type="component" value="Unassembled WGS sequence"/>
</dbReference>
<name>A0A563U155_9SPHI</name>
<dbReference type="PANTHER" id="PTHR34203:SF15">
    <property type="entry name" value="SLL1173 PROTEIN"/>
    <property type="match status" value="1"/>
</dbReference>
<dbReference type="EMBL" id="VOEI01000004">
    <property type="protein sequence ID" value="TWR25375.1"/>
    <property type="molecule type" value="Genomic_DNA"/>
</dbReference>
<dbReference type="GO" id="GO:0032259">
    <property type="term" value="P:methylation"/>
    <property type="evidence" value="ECO:0007669"/>
    <property type="project" value="UniProtKB-KW"/>
</dbReference>
<dbReference type="NCBIfam" id="TIGR01444">
    <property type="entry name" value="fkbM_fam"/>
    <property type="match status" value="1"/>
</dbReference>
<dbReference type="Pfam" id="PF05050">
    <property type="entry name" value="Methyltransf_21"/>
    <property type="match status" value="1"/>
</dbReference>
<dbReference type="RefSeq" id="WP_146271798.1">
    <property type="nucleotide sequence ID" value="NZ_VOEI01000004.1"/>
</dbReference>
<evidence type="ECO:0000259" key="1">
    <source>
        <dbReference type="Pfam" id="PF05050"/>
    </source>
</evidence>
<keyword evidence="3" id="KW-1185">Reference proteome</keyword>
<dbReference type="InterPro" id="IPR006342">
    <property type="entry name" value="FkbM_mtfrase"/>
</dbReference>
<keyword evidence="2" id="KW-0489">Methyltransferase</keyword>
<dbReference type="SUPFAM" id="SSF53335">
    <property type="entry name" value="S-adenosyl-L-methionine-dependent methyltransferases"/>
    <property type="match status" value="1"/>
</dbReference>